<comment type="caution">
    <text evidence="2">The sequence shown here is derived from an EMBL/GenBank/DDBJ whole genome shotgun (WGS) entry which is preliminary data.</text>
</comment>
<dbReference type="Proteomes" id="UP000327044">
    <property type="component" value="Unassembled WGS sequence"/>
</dbReference>
<dbReference type="InterPro" id="IPR013762">
    <property type="entry name" value="Integrase-like_cat_sf"/>
</dbReference>
<evidence type="ECO:0000313" key="3">
    <source>
        <dbReference type="Proteomes" id="UP000327044"/>
    </source>
</evidence>
<name>A0A5N4B6H0_PHOPY</name>
<dbReference type="EMBL" id="VVIM01000001">
    <property type="protein sequence ID" value="KAB0805158.1"/>
    <property type="molecule type" value="Genomic_DNA"/>
</dbReference>
<dbReference type="GO" id="GO:0015074">
    <property type="term" value="P:DNA integration"/>
    <property type="evidence" value="ECO:0007669"/>
    <property type="project" value="InterPro"/>
</dbReference>
<reference evidence="2 3" key="1">
    <citation type="journal article" date="2018" name="Elife">
        <title>Firefly genomes illuminate parallel origins of bioluminescence in beetles.</title>
        <authorList>
            <person name="Fallon T.R."/>
            <person name="Lower S.E."/>
            <person name="Chang C.H."/>
            <person name="Bessho-Uehara M."/>
            <person name="Martin G.J."/>
            <person name="Bewick A.J."/>
            <person name="Behringer M."/>
            <person name="Debat H.J."/>
            <person name="Wong I."/>
            <person name="Day J.C."/>
            <person name="Suvorov A."/>
            <person name="Silva C.J."/>
            <person name="Stanger-Hall K.F."/>
            <person name="Hall D.W."/>
            <person name="Schmitz R.J."/>
            <person name="Nelson D.R."/>
            <person name="Lewis S.M."/>
            <person name="Shigenobu S."/>
            <person name="Bybee S.M."/>
            <person name="Larracuente A.M."/>
            <person name="Oba Y."/>
            <person name="Weng J.K."/>
        </authorList>
    </citation>
    <scope>NUCLEOTIDE SEQUENCE [LARGE SCALE GENOMIC DNA]</scope>
    <source>
        <strain evidence="2">1611_PpyrPB1</strain>
        <tissue evidence="2">Whole body</tissue>
    </source>
</reference>
<protein>
    <recommendedName>
        <fullName evidence="4">Tyr recombinase domain-containing protein</fullName>
    </recommendedName>
</protein>
<dbReference type="SUPFAM" id="SSF56349">
    <property type="entry name" value="DNA breaking-rejoining enzymes"/>
    <property type="match status" value="1"/>
</dbReference>
<gene>
    <name evidence="2" type="ORF">PPYR_02128</name>
</gene>
<evidence type="ECO:0000313" key="2">
    <source>
        <dbReference type="EMBL" id="KAB0805158.1"/>
    </source>
</evidence>
<proteinExistence type="predicted"/>
<dbReference type="InParanoid" id="A0A5N4B6H0"/>
<keyword evidence="3" id="KW-1185">Reference proteome</keyword>
<dbReference type="InterPro" id="IPR011010">
    <property type="entry name" value="DNA_brk_join_enz"/>
</dbReference>
<dbReference type="AlphaFoldDB" id="A0A5N4B6H0"/>
<sequence>MKVVLIMGYCGACRREELTNMSVNGVEYKADSILISVPKTKNNVSRLFAVTDTKRGVSGIYHRAMTHGYH</sequence>
<evidence type="ECO:0000256" key="1">
    <source>
        <dbReference type="ARBA" id="ARBA00023172"/>
    </source>
</evidence>
<dbReference type="GO" id="GO:0006310">
    <property type="term" value="P:DNA recombination"/>
    <property type="evidence" value="ECO:0007669"/>
    <property type="project" value="UniProtKB-KW"/>
</dbReference>
<keyword evidence="1" id="KW-0233">DNA recombination</keyword>
<dbReference type="Gene3D" id="1.10.443.10">
    <property type="entry name" value="Intergrase catalytic core"/>
    <property type="match status" value="1"/>
</dbReference>
<accession>A0A5N4B6H0</accession>
<dbReference type="GO" id="GO:0003677">
    <property type="term" value="F:DNA binding"/>
    <property type="evidence" value="ECO:0007669"/>
    <property type="project" value="InterPro"/>
</dbReference>
<evidence type="ECO:0008006" key="4">
    <source>
        <dbReference type="Google" id="ProtNLM"/>
    </source>
</evidence>
<organism evidence="2 3">
    <name type="scientific">Photinus pyralis</name>
    <name type="common">Common eastern firefly</name>
    <name type="synonym">Lampyris pyralis</name>
    <dbReference type="NCBI Taxonomy" id="7054"/>
    <lineage>
        <taxon>Eukaryota</taxon>
        <taxon>Metazoa</taxon>
        <taxon>Ecdysozoa</taxon>
        <taxon>Arthropoda</taxon>
        <taxon>Hexapoda</taxon>
        <taxon>Insecta</taxon>
        <taxon>Pterygota</taxon>
        <taxon>Neoptera</taxon>
        <taxon>Endopterygota</taxon>
        <taxon>Coleoptera</taxon>
        <taxon>Polyphaga</taxon>
        <taxon>Elateriformia</taxon>
        <taxon>Elateroidea</taxon>
        <taxon>Lampyridae</taxon>
        <taxon>Lampyrinae</taxon>
        <taxon>Photinus</taxon>
    </lineage>
</organism>